<evidence type="ECO:0000259" key="1">
    <source>
        <dbReference type="Pfam" id="PF03050"/>
    </source>
</evidence>
<dbReference type="EMBL" id="JACIGM010000003">
    <property type="protein sequence ID" value="MBB4274108.1"/>
    <property type="molecule type" value="Genomic_DNA"/>
</dbReference>
<name>A0A7W6RKE9_9HYPH</name>
<dbReference type="InterPro" id="IPR052344">
    <property type="entry name" value="Transposase-related"/>
</dbReference>
<comment type="caution">
    <text evidence="3">The sequence shown here is derived from an EMBL/GenBank/DDBJ whole genome shotgun (WGS) entry which is preliminary data.</text>
</comment>
<dbReference type="PANTHER" id="PTHR33678">
    <property type="entry name" value="BLL1576 PROTEIN"/>
    <property type="match status" value="1"/>
</dbReference>
<dbReference type="InterPro" id="IPR004291">
    <property type="entry name" value="Transposase_IS66_central"/>
</dbReference>
<dbReference type="AlphaFoldDB" id="A0A7W6RKE9"/>
<dbReference type="Pfam" id="PF13817">
    <property type="entry name" value="DDE_Tnp_IS66_C"/>
    <property type="match status" value="1"/>
</dbReference>
<evidence type="ECO:0000313" key="3">
    <source>
        <dbReference type="EMBL" id="MBB4274108.1"/>
    </source>
</evidence>
<sequence length="214" mass="23810">MQGFSGILQVDGYAGYNRLIAPERVGLDIRLAYCWAHARRKLVEITRNGTAPIADDGVKRIGDLYRIEAELRGLDPEARLAGRQERSAPLVADMQAWLVHHRARVATKSPLGEALAYIAKYWDGLKLFLTDGRIEIDNNSVERTILNRKNALFAGHDVGAENWATIASLIETCKLNAVDPQAYLTNTLTAIINGHKQSQIEALLPWNSFTARHP</sequence>
<proteinExistence type="predicted"/>
<dbReference type="InterPro" id="IPR039552">
    <property type="entry name" value="IS66_C"/>
</dbReference>
<evidence type="ECO:0008006" key="5">
    <source>
        <dbReference type="Google" id="ProtNLM"/>
    </source>
</evidence>
<gene>
    <name evidence="3" type="ORF">GGE12_001863</name>
</gene>
<dbReference type="Pfam" id="PF03050">
    <property type="entry name" value="DDE_Tnp_IS66"/>
    <property type="match status" value="1"/>
</dbReference>
<feature type="domain" description="Transposase IS66 central" evidence="1">
    <location>
        <begin position="2"/>
        <end position="161"/>
    </location>
</feature>
<accession>A0A7W6RKE9</accession>
<dbReference type="NCBIfam" id="NF033517">
    <property type="entry name" value="transpos_IS66"/>
    <property type="match status" value="1"/>
</dbReference>
<dbReference type="PANTHER" id="PTHR33678:SF1">
    <property type="entry name" value="BLL1576 PROTEIN"/>
    <property type="match status" value="1"/>
</dbReference>
<dbReference type="Proteomes" id="UP000533641">
    <property type="component" value="Unassembled WGS sequence"/>
</dbReference>
<feature type="domain" description="Transposase IS66 C-terminal" evidence="2">
    <location>
        <begin position="168"/>
        <end position="206"/>
    </location>
</feature>
<reference evidence="3 4" key="1">
    <citation type="submission" date="2020-08" db="EMBL/GenBank/DDBJ databases">
        <title>Genomic Encyclopedia of Type Strains, Phase IV (KMG-V): Genome sequencing to study the core and pangenomes of soil and plant-associated prokaryotes.</title>
        <authorList>
            <person name="Whitman W."/>
        </authorList>
    </citation>
    <scope>NUCLEOTIDE SEQUENCE [LARGE SCALE GENOMIC DNA]</scope>
    <source>
        <strain evidence="3 4">SEMIA 402</strain>
    </source>
</reference>
<organism evidence="3 4">
    <name type="scientific">Rhizobium mongolense</name>
    <dbReference type="NCBI Taxonomy" id="57676"/>
    <lineage>
        <taxon>Bacteria</taxon>
        <taxon>Pseudomonadati</taxon>
        <taxon>Pseudomonadota</taxon>
        <taxon>Alphaproteobacteria</taxon>
        <taxon>Hyphomicrobiales</taxon>
        <taxon>Rhizobiaceae</taxon>
        <taxon>Rhizobium/Agrobacterium group</taxon>
        <taxon>Rhizobium</taxon>
    </lineage>
</organism>
<evidence type="ECO:0000259" key="2">
    <source>
        <dbReference type="Pfam" id="PF13817"/>
    </source>
</evidence>
<evidence type="ECO:0000313" key="4">
    <source>
        <dbReference type="Proteomes" id="UP000533641"/>
    </source>
</evidence>
<protein>
    <recommendedName>
        <fullName evidence="5">Transposase IS66-like protein</fullName>
    </recommendedName>
</protein>